<comment type="caution">
    <text evidence="1">The sequence shown here is derived from an EMBL/GenBank/DDBJ whole genome shotgun (WGS) entry which is preliminary data.</text>
</comment>
<dbReference type="EMBL" id="RSDZ01000050">
    <property type="protein sequence ID" value="RXG46523.1"/>
    <property type="molecule type" value="Genomic_DNA"/>
</dbReference>
<proteinExistence type="predicted"/>
<sequence>MELCKVLPTLPPGWEGCSFTTDISRNRSDGVPSLGTPSLSCIRALPAVPNMWMEYEAASCVVCNTNTSGRKEKLISIGEVALVALENGCFKVNKESRPPRP</sequence>
<reference evidence="1 2" key="1">
    <citation type="submission" date="2018-12" db="EMBL/GenBank/DDBJ databases">
        <title>Genome of Verticillium dahliae isolate Getta Getta.</title>
        <authorList>
            <person name="Gardiner D.M."/>
        </authorList>
    </citation>
    <scope>NUCLEOTIDE SEQUENCE [LARGE SCALE GENOMIC DNA]</scope>
    <source>
        <strain evidence="1 2">Getta Getta</strain>
    </source>
</reference>
<gene>
    <name evidence="1" type="ORF">VDGE_30576</name>
</gene>
<evidence type="ECO:0000313" key="1">
    <source>
        <dbReference type="EMBL" id="RXG46523.1"/>
    </source>
</evidence>
<name>A0A444RZG8_VERDA</name>
<organism evidence="1 2">
    <name type="scientific">Verticillium dahliae</name>
    <name type="common">Verticillium wilt</name>
    <dbReference type="NCBI Taxonomy" id="27337"/>
    <lineage>
        <taxon>Eukaryota</taxon>
        <taxon>Fungi</taxon>
        <taxon>Dikarya</taxon>
        <taxon>Ascomycota</taxon>
        <taxon>Pezizomycotina</taxon>
        <taxon>Sordariomycetes</taxon>
        <taxon>Hypocreomycetidae</taxon>
        <taxon>Glomerellales</taxon>
        <taxon>Plectosphaerellaceae</taxon>
        <taxon>Verticillium</taxon>
    </lineage>
</organism>
<evidence type="ECO:0000313" key="2">
    <source>
        <dbReference type="Proteomes" id="UP000288725"/>
    </source>
</evidence>
<dbReference type="AlphaFoldDB" id="A0A444RZG8"/>
<accession>A0A444RZG8</accession>
<protein>
    <submittedName>
        <fullName evidence="1">Uncharacterized protein</fullName>
    </submittedName>
</protein>
<dbReference type="Proteomes" id="UP000288725">
    <property type="component" value="Unassembled WGS sequence"/>
</dbReference>